<feature type="region of interest" description="Disordered" evidence="2">
    <location>
        <begin position="302"/>
        <end position="343"/>
    </location>
</feature>
<sequence>MEVCATQLHLPQLPNRCFKRLIVRFSWLLSGVLGVAGSLLIAVSAEAGTLQSWRFNSAENRLVFTTDDGVQPRAQLISDPVRLVIDLPGITLGRSTTRQSGTGGIREIRLGQVDAQTTRIVIELMPGYTLDPQRVLVRGATPTEWSVQIPTPQFVGGPVAGSPSPTPGTPLPAPNPPAPAPAPPAAGPAQIDEVQITQDGFFIRTSGGVPRLTLRRNSDPRDVQFDIANAQVSPQLTNRDLRPNHRGVERLRLEPQRNGVVRLSLRLEGRRNDRNRRGWQASVSDFGGIVLLPSLSANSGVVVTRPSQPAPTPLPPTTPPITPPTSPSPPPRPSQPPVSGLSTVQSVELSSNGQQLLIRADQPITYTSDWDRGRIFYRITIPDARLAERVIGPQITANSSIQQVRLLQEDERTVAILVQPAAGVVIRDVIQPSDRLLALELRGAAQPPTTPTPTTPPPIVTPPTTTLPRVPTGRVVVVLDAGHGGRDPGAVGIGGIREKDIVLSITTQVARLLEQQGVQVVMTRTDDREIDLEPRVQIAERARANIFVSIHANAISMDRPDVNGIETYYASEAGARLGRVIHDSMVRNTGLNDRGLRSARFYVIRNTSMPAVLLETGFVTGAQDAAFLSSAQGQQRMAFAIAQGILQYIQQNF</sequence>
<keyword evidence="3" id="KW-1133">Transmembrane helix</keyword>
<dbReference type="InterPro" id="IPR002508">
    <property type="entry name" value="MurNAc-LAA_cat"/>
</dbReference>
<feature type="compositionally biased region" description="Pro residues" evidence="2">
    <location>
        <begin position="164"/>
        <end position="186"/>
    </location>
</feature>
<dbReference type="EMBL" id="CP053661">
    <property type="protein sequence ID" value="QKD82611.1"/>
    <property type="molecule type" value="Genomic_DNA"/>
</dbReference>
<feature type="transmembrane region" description="Helical" evidence="3">
    <location>
        <begin position="21"/>
        <end position="43"/>
    </location>
</feature>
<keyword evidence="6" id="KW-1185">Reference proteome</keyword>
<feature type="compositionally biased region" description="Pro residues" evidence="2">
    <location>
        <begin position="308"/>
        <end position="336"/>
    </location>
</feature>
<dbReference type="InterPro" id="IPR021731">
    <property type="entry name" value="AMIN_dom"/>
</dbReference>
<dbReference type="AlphaFoldDB" id="A0A6M8BG76"/>
<evidence type="ECO:0000256" key="1">
    <source>
        <dbReference type="ARBA" id="ARBA00022801"/>
    </source>
</evidence>
<feature type="domain" description="MurNAc-LAA" evidence="4">
    <location>
        <begin position="536"/>
        <end position="646"/>
    </location>
</feature>
<dbReference type="PRINTS" id="PR01217">
    <property type="entry name" value="PRICHEXTENSN"/>
</dbReference>
<protein>
    <submittedName>
        <fullName evidence="5">N-acetylmuramoyl-L-alanine amidase</fullName>
    </submittedName>
</protein>
<evidence type="ECO:0000313" key="6">
    <source>
        <dbReference type="Proteomes" id="UP000505210"/>
    </source>
</evidence>
<evidence type="ECO:0000256" key="2">
    <source>
        <dbReference type="SAM" id="MobiDB-lite"/>
    </source>
</evidence>
<gene>
    <name evidence="5" type="ORF">HPC62_10820</name>
</gene>
<keyword evidence="3" id="KW-0472">Membrane</keyword>
<accession>A0A6M8BG76</accession>
<dbReference type="Pfam" id="PF01520">
    <property type="entry name" value="Amidase_3"/>
    <property type="match status" value="1"/>
</dbReference>
<feature type="region of interest" description="Disordered" evidence="2">
    <location>
        <begin position="148"/>
        <end position="188"/>
    </location>
</feature>
<dbReference type="CDD" id="cd02696">
    <property type="entry name" value="MurNAc-LAA"/>
    <property type="match status" value="1"/>
</dbReference>
<dbReference type="GO" id="GO:0009253">
    <property type="term" value="P:peptidoglycan catabolic process"/>
    <property type="evidence" value="ECO:0007669"/>
    <property type="project" value="InterPro"/>
</dbReference>
<dbReference type="GO" id="GO:0030288">
    <property type="term" value="C:outer membrane-bounded periplasmic space"/>
    <property type="evidence" value="ECO:0007669"/>
    <property type="project" value="TreeGrafter"/>
</dbReference>
<keyword evidence="3" id="KW-0812">Transmembrane</keyword>
<dbReference type="Gene3D" id="2.60.40.3500">
    <property type="match status" value="1"/>
</dbReference>
<dbReference type="GO" id="GO:0008745">
    <property type="term" value="F:N-acetylmuramoyl-L-alanine amidase activity"/>
    <property type="evidence" value="ECO:0007669"/>
    <property type="project" value="InterPro"/>
</dbReference>
<dbReference type="SMART" id="SM00646">
    <property type="entry name" value="Ami_3"/>
    <property type="match status" value="1"/>
</dbReference>
<dbReference type="Gene3D" id="3.40.630.40">
    <property type="entry name" value="Zn-dependent exopeptidases"/>
    <property type="match status" value="1"/>
</dbReference>
<name>A0A6M8BG76_9CYAN</name>
<dbReference type="PANTHER" id="PTHR30404">
    <property type="entry name" value="N-ACETYLMURAMOYL-L-ALANINE AMIDASE"/>
    <property type="match status" value="1"/>
</dbReference>
<dbReference type="Proteomes" id="UP000505210">
    <property type="component" value="Chromosome"/>
</dbReference>
<evidence type="ECO:0000313" key="5">
    <source>
        <dbReference type="EMBL" id="QKD82611.1"/>
    </source>
</evidence>
<dbReference type="SUPFAM" id="SSF53187">
    <property type="entry name" value="Zn-dependent exopeptidases"/>
    <property type="match status" value="1"/>
</dbReference>
<organism evidence="5 6">
    <name type="scientific">Thermoleptolyngbya sichuanensis A183</name>
    <dbReference type="NCBI Taxonomy" id="2737172"/>
    <lineage>
        <taxon>Bacteria</taxon>
        <taxon>Bacillati</taxon>
        <taxon>Cyanobacteriota</taxon>
        <taxon>Cyanophyceae</taxon>
        <taxon>Oculatellales</taxon>
        <taxon>Oculatellaceae</taxon>
        <taxon>Thermoleptolyngbya</taxon>
        <taxon>Thermoleptolyngbya sichuanensis</taxon>
    </lineage>
</organism>
<keyword evidence="1" id="KW-0378">Hydrolase</keyword>
<reference evidence="5 6" key="1">
    <citation type="submission" date="2020-05" db="EMBL/GenBank/DDBJ databases">
        <title>Complete genome sequence of of a novel Thermoleptolyngbya strain isolated from hot springs of Ganzi, Sichuan China.</title>
        <authorList>
            <person name="Tang J."/>
            <person name="Daroch M."/>
            <person name="Li L."/>
            <person name="Waleron K."/>
            <person name="Waleron M."/>
            <person name="Waleron M."/>
        </authorList>
    </citation>
    <scope>NUCLEOTIDE SEQUENCE [LARGE SCALE GENOMIC DNA]</scope>
    <source>
        <strain evidence="5 6">PKUAC-SCTA183</strain>
    </source>
</reference>
<evidence type="ECO:0000259" key="4">
    <source>
        <dbReference type="SMART" id="SM00646"/>
    </source>
</evidence>
<dbReference type="PANTHER" id="PTHR30404:SF0">
    <property type="entry name" value="N-ACETYLMURAMOYL-L-ALANINE AMIDASE AMIC"/>
    <property type="match status" value="1"/>
</dbReference>
<dbReference type="InterPro" id="IPR050695">
    <property type="entry name" value="N-acetylmuramoyl_amidase_3"/>
</dbReference>
<evidence type="ECO:0000256" key="3">
    <source>
        <dbReference type="SAM" id="Phobius"/>
    </source>
</evidence>
<dbReference type="KEGG" id="theu:HPC62_10820"/>
<dbReference type="Pfam" id="PF11741">
    <property type="entry name" value="AMIN"/>
    <property type="match status" value="1"/>
</dbReference>
<proteinExistence type="predicted"/>